<dbReference type="RefSeq" id="XP_024713963.1">
    <property type="nucleotide sequence ID" value="XM_024858037.1"/>
</dbReference>
<keyword evidence="10" id="KW-1185">Reference proteome</keyword>
<dbReference type="GO" id="GO:0032266">
    <property type="term" value="F:phosphatidylinositol-3-phosphate binding"/>
    <property type="evidence" value="ECO:0007669"/>
    <property type="project" value="EnsemblFungi"/>
</dbReference>
<feature type="compositionally biased region" description="Basic and acidic residues" evidence="7">
    <location>
        <begin position="392"/>
        <end position="410"/>
    </location>
</feature>
<name>A0A2P7YRZ9_9ASCO</name>
<proteinExistence type="inferred from homology"/>
<feature type="region of interest" description="Disordered" evidence="7">
    <location>
        <begin position="104"/>
        <end position="147"/>
    </location>
</feature>
<dbReference type="GO" id="GO:0010314">
    <property type="term" value="F:phosphatidylinositol-5-phosphate binding"/>
    <property type="evidence" value="ECO:0007669"/>
    <property type="project" value="EnsemblFungi"/>
</dbReference>
<dbReference type="PANTHER" id="PTHR12856">
    <property type="entry name" value="TRANSCRIPTION INITIATION FACTOR IIH-RELATED"/>
    <property type="match status" value="1"/>
</dbReference>
<feature type="domain" description="BSD" evidence="8">
    <location>
        <begin position="221"/>
        <end position="273"/>
    </location>
</feature>
<protein>
    <recommendedName>
        <fullName evidence="8">BSD domain-containing protein</fullName>
    </recommendedName>
</protein>
<sequence>MATVSGACVISKVSGLVQIREDTAPSKLMWKAIDQDKSLEIPLNALSKLQTTPDSSPKMVLKLFYSEPPSTDIKDIKLSFNNRQTMTSVKDALQTIIARQKTIIKDSPAQSERSTATASPGPGEKDGTPEGTPQPGNPLDFSSPKSLSDTSLLKNHKLQQKLLLEDKNLRNVFTQSVIKFKLSPMMFWSSRIGQLRTCALQISQHRGPYNVLSTIKPVATSDNQVNVNVTRVTINEIFETYPVIKRAFDELVPAKLNEGEFWSRFFNSKLFRRLRGDRINTLNTRGDVVIDKYLDEDTGEEPSKKQKTDKINTKENYQVNKFLDLFGNEEDNSQKLGLLPDFTMKFSDENADGNDSGVGGGQKPKRENEMVILMKNMNKLSSKMVDMNSLGKQHEETADEEVKEHERELDLNDLNEAEDIQFLQLHLETDRARRSLEEQRNETEQEEKVEVGDLGLLLTTNEFHSSASGNDLSEVYKSKTSDISKAATDITALVKYNFRTFKSVNNLKEVNIPTGENLLPNDVVQELLTYNVTIVEFLLHFWNLFLNSGNPSQLKKLFSNLRSCQSALDALELKITTIIKESPHTKDNEKLQQKLMKDLENCIQPLKSSTQKACTDYIAAVKASQKEAAEGKNDNGKRALEA</sequence>
<dbReference type="Gene3D" id="2.30.29.30">
    <property type="entry name" value="Pleckstrin-homology domain (PH domain)/Phosphotyrosine-binding domain (PTB)"/>
    <property type="match status" value="1"/>
</dbReference>
<dbReference type="VEuPathDB" id="FungiDB:C7M61_002670"/>
<evidence type="ECO:0000256" key="5">
    <source>
        <dbReference type="ARBA" id="ARBA00023163"/>
    </source>
</evidence>
<dbReference type="PROSITE" id="PS50858">
    <property type="entry name" value="BSD"/>
    <property type="match status" value="1"/>
</dbReference>
<comment type="similarity">
    <text evidence="2">Belongs to the TFB1 family.</text>
</comment>
<gene>
    <name evidence="9" type="ORF">C7M61_002670</name>
</gene>
<evidence type="ECO:0000259" key="8">
    <source>
        <dbReference type="PROSITE" id="PS50858"/>
    </source>
</evidence>
<organism evidence="9 10">
    <name type="scientific">Candidozyma pseudohaemuli</name>
    <dbReference type="NCBI Taxonomy" id="418784"/>
    <lineage>
        <taxon>Eukaryota</taxon>
        <taxon>Fungi</taxon>
        <taxon>Dikarya</taxon>
        <taxon>Ascomycota</taxon>
        <taxon>Saccharomycotina</taxon>
        <taxon>Pichiomycetes</taxon>
        <taxon>Metschnikowiaceae</taxon>
        <taxon>Candidozyma</taxon>
    </lineage>
</organism>
<dbReference type="GO" id="GO:0006289">
    <property type="term" value="P:nucleotide-excision repair"/>
    <property type="evidence" value="ECO:0007669"/>
    <property type="project" value="EnsemblFungi"/>
</dbReference>
<evidence type="ECO:0000256" key="4">
    <source>
        <dbReference type="ARBA" id="ARBA00023015"/>
    </source>
</evidence>
<evidence type="ECO:0000313" key="9">
    <source>
        <dbReference type="EMBL" id="PSK38731.1"/>
    </source>
</evidence>
<evidence type="ECO:0000256" key="2">
    <source>
        <dbReference type="ARBA" id="ARBA00009448"/>
    </source>
</evidence>
<feature type="region of interest" description="Disordered" evidence="7">
    <location>
        <begin position="392"/>
        <end position="413"/>
    </location>
</feature>
<feature type="region of interest" description="Disordered" evidence="7">
    <location>
        <begin position="348"/>
        <end position="367"/>
    </location>
</feature>
<dbReference type="InterPro" id="IPR011993">
    <property type="entry name" value="PH-like_dom_sf"/>
</dbReference>
<dbReference type="Pfam" id="PF08567">
    <property type="entry name" value="PH_TFIIH"/>
    <property type="match status" value="1"/>
</dbReference>
<comment type="subcellular location">
    <subcellularLocation>
        <location evidence="1">Nucleus</location>
    </subcellularLocation>
</comment>
<dbReference type="SUPFAM" id="SSF140383">
    <property type="entry name" value="BSD domain-like"/>
    <property type="match status" value="2"/>
</dbReference>
<dbReference type="InterPro" id="IPR005607">
    <property type="entry name" value="BSD_dom"/>
</dbReference>
<dbReference type="SUPFAM" id="SSF50729">
    <property type="entry name" value="PH domain-like"/>
    <property type="match status" value="1"/>
</dbReference>
<dbReference type="OrthoDB" id="360521at2759"/>
<dbReference type="CDD" id="cd13229">
    <property type="entry name" value="PH_TFIIH"/>
    <property type="match status" value="1"/>
</dbReference>
<dbReference type="GO" id="GO:0005675">
    <property type="term" value="C:transcription factor TFIIH holo complex"/>
    <property type="evidence" value="ECO:0007669"/>
    <property type="project" value="EnsemblFungi"/>
</dbReference>
<keyword evidence="3" id="KW-0677">Repeat</keyword>
<dbReference type="AlphaFoldDB" id="A0A2P7YRZ9"/>
<dbReference type="InterPro" id="IPR027079">
    <property type="entry name" value="Tfb1/GTF2H1"/>
</dbReference>
<dbReference type="GO" id="GO:0006367">
    <property type="term" value="P:transcription initiation at RNA polymerase II promoter"/>
    <property type="evidence" value="ECO:0007669"/>
    <property type="project" value="EnsemblFungi"/>
</dbReference>
<dbReference type="Pfam" id="PF03909">
    <property type="entry name" value="BSD"/>
    <property type="match status" value="1"/>
</dbReference>
<dbReference type="Proteomes" id="UP000241107">
    <property type="component" value="Unassembled WGS sequence"/>
</dbReference>
<feature type="compositionally biased region" description="Polar residues" evidence="7">
    <location>
        <begin position="108"/>
        <end position="118"/>
    </location>
</feature>
<dbReference type="STRING" id="418784.A0A2P7YRZ9"/>
<dbReference type="GeneID" id="36566059"/>
<keyword evidence="4" id="KW-0805">Transcription regulation</keyword>
<accession>A0A2P7YRZ9</accession>
<evidence type="ECO:0000256" key="3">
    <source>
        <dbReference type="ARBA" id="ARBA00022737"/>
    </source>
</evidence>
<evidence type="ECO:0000313" key="10">
    <source>
        <dbReference type="Proteomes" id="UP000241107"/>
    </source>
</evidence>
<reference evidence="9 10" key="1">
    <citation type="submission" date="2018-03" db="EMBL/GenBank/DDBJ databases">
        <title>Candida pseudohaemulonii genome assembly and annotation.</title>
        <authorList>
            <person name="Munoz J.F."/>
            <person name="Gade L.G."/>
            <person name="Chow N.A."/>
            <person name="Litvintseva A.P."/>
            <person name="Loparev V.N."/>
            <person name="Cuomo C.A."/>
        </authorList>
    </citation>
    <scope>NUCLEOTIDE SEQUENCE [LARGE SCALE GENOMIC DNA]</scope>
    <source>
        <strain evidence="9 10">B12108</strain>
    </source>
</reference>
<keyword evidence="5" id="KW-0804">Transcription</keyword>
<dbReference type="InterPro" id="IPR035925">
    <property type="entry name" value="BSD_dom_sf"/>
</dbReference>
<dbReference type="GO" id="GO:0000112">
    <property type="term" value="C:nucleotide-excision repair factor 3 complex"/>
    <property type="evidence" value="ECO:0007669"/>
    <property type="project" value="EnsemblFungi"/>
</dbReference>
<evidence type="ECO:0000256" key="6">
    <source>
        <dbReference type="ARBA" id="ARBA00023242"/>
    </source>
</evidence>
<evidence type="ECO:0000256" key="1">
    <source>
        <dbReference type="ARBA" id="ARBA00004123"/>
    </source>
</evidence>
<dbReference type="SMART" id="SM00751">
    <property type="entry name" value="BSD"/>
    <property type="match status" value="2"/>
</dbReference>
<dbReference type="Gene3D" id="1.10.3970.10">
    <property type="entry name" value="BSD domain"/>
    <property type="match status" value="1"/>
</dbReference>
<keyword evidence="6" id="KW-0539">Nucleus</keyword>
<dbReference type="GO" id="GO:0005829">
    <property type="term" value="C:cytosol"/>
    <property type="evidence" value="ECO:0007669"/>
    <property type="project" value="EnsemblFungi"/>
</dbReference>
<dbReference type="GO" id="GO:0000439">
    <property type="term" value="C:transcription factor TFIIH core complex"/>
    <property type="evidence" value="ECO:0007669"/>
    <property type="project" value="EnsemblFungi"/>
</dbReference>
<dbReference type="EMBL" id="PYFQ01000005">
    <property type="protein sequence ID" value="PSK38731.1"/>
    <property type="molecule type" value="Genomic_DNA"/>
</dbReference>
<evidence type="ECO:0000256" key="7">
    <source>
        <dbReference type="SAM" id="MobiDB-lite"/>
    </source>
</evidence>
<dbReference type="InterPro" id="IPR013876">
    <property type="entry name" value="TFIIH_BTF_p62_N"/>
</dbReference>
<dbReference type="GO" id="GO:0006360">
    <property type="term" value="P:transcription by RNA polymerase I"/>
    <property type="evidence" value="ECO:0007669"/>
    <property type="project" value="EnsemblFungi"/>
</dbReference>
<comment type="caution">
    <text evidence="9">The sequence shown here is derived from an EMBL/GenBank/DDBJ whole genome shotgun (WGS) entry which is preliminary data.</text>
</comment>